<comment type="caution">
    <text evidence="6">The sequence shown here is derived from an EMBL/GenBank/DDBJ whole genome shotgun (WGS) entry which is preliminary data.</text>
</comment>
<keyword evidence="2" id="KW-1003">Cell membrane</keyword>
<dbReference type="Gene3D" id="3.40.50.300">
    <property type="entry name" value="P-loop containing nucleotide triphosphate hydrolases"/>
    <property type="match status" value="1"/>
</dbReference>
<keyword evidence="6" id="KW-0547">Nucleotide-binding</keyword>
<dbReference type="RefSeq" id="WP_318599959.1">
    <property type="nucleotide sequence ID" value="NZ_JAWSTH010000090.1"/>
</dbReference>
<evidence type="ECO:0000256" key="4">
    <source>
        <dbReference type="ARBA" id="ARBA00023136"/>
    </source>
</evidence>
<keyword evidence="7" id="KW-1185">Reference proteome</keyword>
<evidence type="ECO:0000256" key="1">
    <source>
        <dbReference type="ARBA" id="ARBA00022448"/>
    </source>
</evidence>
<keyword evidence="4" id="KW-0472">Membrane</keyword>
<feature type="domain" description="ABC transporter" evidence="5">
    <location>
        <begin position="4"/>
        <end position="236"/>
    </location>
</feature>
<proteinExistence type="predicted"/>
<evidence type="ECO:0000256" key="2">
    <source>
        <dbReference type="ARBA" id="ARBA00022475"/>
    </source>
</evidence>
<dbReference type="PANTHER" id="PTHR42788:SF17">
    <property type="entry name" value="ALIPHATIC SULFONATES IMPORT ATP-BINDING PROTEIN SSUB"/>
    <property type="match status" value="1"/>
</dbReference>
<dbReference type="InterPro" id="IPR027417">
    <property type="entry name" value="P-loop_NTPase"/>
</dbReference>
<evidence type="ECO:0000256" key="3">
    <source>
        <dbReference type="ARBA" id="ARBA00022967"/>
    </source>
</evidence>
<dbReference type="PROSITE" id="PS50893">
    <property type="entry name" value="ABC_TRANSPORTER_2"/>
    <property type="match status" value="1"/>
</dbReference>
<evidence type="ECO:0000259" key="5">
    <source>
        <dbReference type="PROSITE" id="PS50893"/>
    </source>
</evidence>
<dbReference type="InterPro" id="IPR050166">
    <property type="entry name" value="ABC_transporter_ATP-bind"/>
</dbReference>
<dbReference type="InterPro" id="IPR003439">
    <property type="entry name" value="ABC_transporter-like_ATP-bd"/>
</dbReference>
<protein>
    <submittedName>
        <fullName evidence="6">ATP-binding cassette domain-containing protein</fullName>
    </submittedName>
</protein>
<gene>
    <name evidence="6" type="ORF">R7226_24310</name>
</gene>
<dbReference type="PANTHER" id="PTHR42788">
    <property type="entry name" value="TAURINE IMPORT ATP-BINDING PROTEIN-RELATED"/>
    <property type="match status" value="1"/>
</dbReference>
<keyword evidence="6" id="KW-0067">ATP-binding</keyword>
<sequence length="236" mass="24286">MSLLVFDGVTKRYADARRARTALDAISLAVEPGELVAVWGGRASGRTTLLRVGAGLEQPDAGTVRFGGVDLAAGAEAATAAGLAYAQPRLLGPQRQPLLDRLAVALVARGARKRDARDEALAALERAGVGDCAHVRVGELDATESVRVGIAQALLVQPRLIAIDEPTATVPLIERDGILALLRAIADSGVAVLMTAGEAIGLAGVDRALTISAGRLRTNVAAERATVVPLRPASSV</sequence>
<accession>A0ABU4HW86</accession>
<dbReference type="GO" id="GO:0005524">
    <property type="term" value="F:ATP binding"/>
    <property type="evidence" value="ECO:0007669"/>
    <property type="project" value="UniProtKB-KW"/>
</dbReference>
<reference evidence="7" key="1">
    <citation type="submission" date="2023-07" db="EMBL/GenBank/DDBJ databases">
        <title>Conexibacter stalactiti sp. nov., isolated from stalactites in a lava cave and emended description of the genus Conexibacter.</title>
        <authorList>
            <person name="Lee S.D."/>
        </authorList>
    </citation>
    <scope>NUCLEOTIDE SEQUENCE [LARGE SCALE GENOMIC DNA]</scope>
    <source>
        <strain evidence="7">KCTC 39840</strain>
    </source>
</reference>
<dbReference type="Pfam" id="PF00005">
    <property type="entry name" value="ABC_tran"/>
    <property type="match status" value="1"/>
</dbReference>
<dbReference type="SUPFAM" id="SSF52540">
    <property type="entry name" value="P-loop containing nucleoside triphosphate hydrolases"/>
    <property type="match status" value="1"/>
</dbReference>
<reference evidence="6 7" key="2">
    <citation type="submission" date="2023-10" db="EMBL/GenBank/DDBJ databases">
        <authorList>
            <person name="Han X.F."/>
        </authorList>
    </citation>
    <scope>NUCLEOTIDE SEQUENCE [LARGE SCALE GENOMIC DNA]</scope>
    <source>
        <strain evidence="6 7">KCTC 39840</strain>
    </source>
</reference>
<dbReference type="EMBL" id="JAWSTH010000090">
    <property type="protein sequence ID" value="MDW5597495.1"/>
    <property type="molecule type" value="Genomic_DNA"/>
</dbReference>
<name>A0ABU4HW86_9ACTN</name>
<evidence type="ECO:0000313" key="6">
    <source>
        <dbReference type="EMBL" id="MDW5597495.1"/>
    </source>
</evidence>
<keyword evidence="3" id="KW-1278">Translocase</keyword>
<organism evidence="6 7">
    <name type="scientific">Conexibacter stalactiti</name>
    <dbReference type="NCBI Taxonomy" id="1940611"/>
    <lineage>
        <taxon>Bacteria</taxon>
        <taxon>Bacillati</taxon>
        <taxon>Actinomycetota</taxon>
        <taxon>Thermoleophilia</taxon>
        <taxon>Solirubrobacterales</taxon>
        <taxon>Conexibacteraceae</taxon>
        <taxon>Conexibacter</taxon>
    </lineage>
</organism>
<keyword evidence="1" id="KW-0813">Transport</keyword>
<dbReference type="Proteomes" id="UP001284601">
    <property type="component" value="Unassembled WGS sequence"/>
</dbReference>
<evidence type="ECO:0000313" key="7">
    <source>
        <dbReference type="Proteomes" id="UP001284601"/>
    </source>
</evidence>